<evidence type="ECO:0000256" key="15">
    <source>
        <dbReference type="ARBA" id="ARBA00031446"/>
    </source>
</evidence>
<dbReference type="EMBL" id="CP001087">
    <property type="protein sequence ID" value="ACN15407.1"/>
    <property type="molecule type" value="Genomic_DNA"/>
</dbReference>
<evidence type="ECO:0000256" key="7">
    <source>
        <dbReference type="ARBA" id="ARBA00022694"/>
    </source>
</evidence>
<comment type="catalytic activity">
    <reaction evidence="16 17">
        <text>epoxyqueuosine(34) in tRNA + AH2 = queuosine(34) in tRNA + A + H2O</text>
        <dbReference type="Rhea" id="RHEA:32159"/>
        <dbReference type="Rhea" id="RHEA-COMP:18571"/>
        <dbReference type="Rhea" id="RHEA-COMP:18582"/>
        <dbReference type="ChEBI" id="CHEBI:13193"/>
        <dbReference type="ChEBI" id="CHEBI:15377"/>
        <dbReference type="ChEBI" id="CHEBI:17499"/>
        <dbReference type="ChEBI" id="CHEBI:194431"/>
        <dbReference type="ChEBI" id="CHEBI:194443"/>
        <dbReference type="EC" id="1.17.99.6"/>
    </reaction>
</comment>
<name>C0QER5_DESAH</name>
<evidence type="ECO:0000256" key="17">
    <source>
        <dbReference type="HAMAP-Rule" id="MF_02089"/>
    </source>
</evidence>
<evidence type="ECO:0000256" key="9">
    <source>
        <dbReference type="ARBA" id="ARBA00022785"/>
    </source>
</evidence>
<evidence type="ECO:0000256" key="8">
    <source>
        <dbReference type="ARBA" id="ARBA00022723"/>
    </source>
</evidence>
<keyword evidence="12 17" id="KW-0411">Iron-sulfur</keyword>
<dbReference type="PANTHER" id="PTHR36701">
    <property type="entry name" value="EPOXYQUEUOSINE REDUCTASE QUEH"/>
    <property type="match status" value="1"/>
</dbReference>
<proteinExistence type="inferred from homology"/>
<keyword evidence="9 17" id="KW-0671">Queuosine biosynthesis</keyword>
<keyword evidence="8 17" id="KW-0479">Metal-binding</keyword>
<dbReference type="GO" id="GO:0046872">
    <property type="term" value="F:metal ion binding"/>
    <property type="evidence" value="ECO:0007669"/>
    <property type="project" value="UniProtKB-KW"/>
</dbReference>
<dbReference type="GO" id="GO:0008616">
    <property type="term" value="P:tRNA queuosine(34) biosynthetic process"/>
    <property type="evidence" value="ECO:0007669"/>
    <property type="project" value="UniProtKB-UniRule"/>
</dbReference>
<evidence type="ECO:0000256" key="12">
    <source>
        <dbReference type="ARBA" id="ARBA00023014"/>
    </source>
</evidence>
<keyword evidence="7 17" id="KW-0819">tRNA processing</keyword>
<protein>
    <recommendedName>
        <fullName evidence="5 17">Epoxyqueuosine reductase QueH</fullName>
        <ecNumber evidence="4 17">1.17.99.6</ecNumber>
    </recommendedName>
    <alternativeName>
        <fullName evidence="15 17">Queuosine biosynthesis protein QueH</fullName>
    </alternativeName>
</protein>
<feature type="binding site" evidence="17">
    <location>
        <position position="9"/>
    </location>
    <ligand>
        <name>[4Fe-4S] cluster</name>
        <dbReference type="ChEBI" id="CHEBI:49883"/>
    </ligand>
</feature>
<dbReference type="Pfam" id="PF02677">
    <property type="entry name" value="QueH"/>
    <property type="match status" value="1"/>
</dbReference>
<evidence type="ECO:0000256" key="11">
    <source>
        <dbReference type="ARBA" id="ARBA00023004"/>
    </source>
</evidence>
<keyword evidence="19" id="KW-1185">Reference proteome</keyword>
<evidence type="ECO:0000256" key="4">
    <source>
        <dbReference type="ARBA" id="ARBA00012622"/>
    </source>
</evidence>
<evidence type="ECO:0000256" key="2">
    <source>
        <dbReference type="ARBA" id="ARBA00004691"/>
    </source>
</evidence>
<sequence>MKVLLHCCCGPCTIYPLEQLKQEGMTVMGFFYRHNIHPFTECMRRQETLEAYAESQDLKVIIQQGYALERFLRAVAFRESDRCRFCYHDRLRATAKIAKKGKFDGFTTTLLYSKFQNHRLICETAEAVAKEEGISFVYRDFREGWKQGIEQSKQLGMYRQQYCGCIYSERDRFFND</sequence>
<keyword evidence="13 17" id="KW-1015">Disulfide bond</keyword>
<dbReference type="EC" id="1.17.99.6" evidence="4 17"/>
<dbReference type="eggNOG" id="COG1636">
    <property type="taxonomic scope" value="Bacteria"/>
</dbReference>
<comment type="pathway">
    <text evidence="2 17">tRNA modification; tRNA-queuosine biosynthesis.</text>
</comment>
<feature type="binding site" evidence="17">
    <location>
        <position position="8"/>
    </location>
    <ligand>
        <name>[4Fe-4S] cluster</name>
        <dbReference type="ChEBI" id="CHEBI:49883"/>
    </ligand>
</feature>
<keyword evidence="14 17" id="KW-0676">Redox-active center</keyword>
<evidence type="ECO:0000256" key="6">
    <source>
        <dbReference type="ARBA" id="ARBA00022485"/>
    </source>
</evidence>
<feature type="disulfide bond" description="Redox-active" evidence="17">
    <location>
        <begin position="163"/>
        <end position="165"/>
    </location>
</feature>
<evidence type="ECO:0000256" key="16">
    <source>
        <dbReference type="ARBA" id="ARBA00047415"/>
    </source>
</evidence>
<dbReference type="OrthoDB" id="9801033at2"/>
<dbReference type="GO" id="GO:0052693">
    <property type="term" value="F:epoxyqueuosine reductase activity"/>
    <property type="evidence" value="ECO:0007669"/>
    <property type="project" value="UniProtKB-UniRule"/>
</dbReference>
<dbReference type="STRING" id="177437.HRM2_23120"/>
<evidence type="ECO:0000256" key="13">
    <source>
        <dbReference type="ARBA" id="ARBA00023157"/>
    </source>
</evidence>
<dbReference type="AlphaFoldDB" id="C0QER5"/>
<dbReference type="PANTHER" id="PTHR36701:SF1">
    <property type="entry name" value="EPOXYQUEUOSINE REDUCTASE QUEH"/>
    <property type="match status" value="1"/>
</dbReference>
<dbReference type="KEGG" id="dat:HRM2_23120"/>
<keyword evidence="6 17" id="KW-0004">4Fe-4S</keyword>
<keyword evidence="11 17" id="KW-0408">Iron</keyword>
<evidence type="ECO:0000313" key="18">
    <source>
        <dbReference type="EMBL" id="ACN15407.1"/>
    </source>
</evidence>
<evidence type="ECO:0000313" key="19">
    <source>
        <dbReference type="Proteomes" id="UP000000442"/>
    </source>
</evidence>
<feature type="binding site" evidence="17">
    <location>
        <position position="86"/>
    </location>
    <ligand>
        <name>[4Fe-4S] cluster</name>
        <dbReference type="ChEBI" id="CHEBI:49883"/>
    </ligand>
</feature>
<reference evidence="18 19" key="1">
    <citation type="journal article" date="2009" name="Environ. Microbiol.">
        <title>Genome sequence of Desulfobacterium autotrophicum HRM2, a marine sulfate reducer oxidizing organic carbon completely to carbon dioxide.</title>
        <authorList>
            <person name="Strittmatter A.W."/>
            <person name="Liesegang H."/>
            <person name="Rabus R."/>
            <person name="Decker I."/>
            <person name="Amann J."/>
            <person name="Andres S."/>
            <person name="Henne A."/>
            <person name="Fricke W.F."/>
            <person name="Martinez-Arias R."/>
            <person name="Bartels D."/>
            <person name="Goesmann A."/>
            <person name="Krause L."/>
            <person name="Puehler A."/>
            <person name="Klenk H.P."/>
            <person name="Richter M."/>
            <person name="Schuler M."/>
            <person name="Gloeckner F.O."/>
            <person name="Meyerdierks A."/>
            <person name="Gottschalk G."/>
            <person name="Amann R."/>
        </authorList>
    </citation>
    <scope>NUCLEOTIDE SEQUENCE [LARGE SCALE GENOMIC DNA]</scope>
    <source>
        <strain evidence="19">ATCC 43914 / DSM 3382 / HRM2</strain>
    </source>
</reference>
<comment type="similarity">
    <text evidence="3 17">Belongs to the QueH family.</text>
</comment>
<feature type="binding site" evidence="17">
    <location>
        <position position="83"/>
    </location>
    <ligand>
        <name>[4Fe-4S] cluster</name>
        <dbReference type="ChEBI" id="CHEBI:49883"/>
    </ligand>
</feature>
<dbReference type="RefSeq" id="WP_015904175.1">
    <property type="nucleotide sequence ID" value="NC_012108.1"/>
</dbReference>
<evidence type="ECO:0000256" key="10">
    <source>
        <dbReference type="ARBA" id="ARBA00023002"/>
    </source>
</evidence>
<dbReference type="GO" id="GO:0051539">
    <property type="term" value="F:4 iron, 4 sulfur cluster binding"/>
    <property type="evidence" value="ECO:0007669"/>
    <property type="project" value="UniProtKB-UniRule"/>
</dbReference>
<dbReference type="HOGENOM" id="CLU_088177_1_1_7"/>
<dbReference type="InterPro" id="IPR003828">
    <property type="entry name" value="QueH"/>
</dbReference>
<comment type="function">
    <text evidence="1 17">Catalyzes the conversion of epoxyqueuosine (oQ) to queuosine (Q), which is a hypermodified base found in the wobble positions of tRNA(Asp), tRNA(Asn), tRNA(His) and tRNA(Tyr).</text>
</comment>
<gene>
    <name evidence="17" type="primary">queH</name>
    <name evidence="18" type="ordered locus">HRM2_23120</name>
</gene>
<evidence type="ECO:0000256" key="5">
    <source>
        <dbReference type="ARBA" id="ARBA00016895"/>
    </source>
</evidence>
<dbReference type="Proteomes" id="UP000000442">
    <property type="component" value="Chromosome"/>
</dbReference>
<accession>C0QER5</accession>
<organism evidence="18 19">
    <name type="scientific">Desulforapulum autotrophicum (strain ATCC 43914 / DSM 3382 / VKM B-1955 / HRM2)</name>
    <name type="common">Desulfobacterium autotrophicum</name>
    <dbReference type="NCBI Taxonomy" id="177437"/>
    <lineage>
        <taxon>Bacteria</taxon>
        <taxon>Pseudomonadati</taxon>
        <taxon>Thermodesulfobacteriota</taxon>
        <taxon>Desulfobacteria</taxon>
        <taxon>Desulfobacterales</taxon>
        <taxon>Desulfobacteraceae</taxon>
        <taxon>Desulforapulum</taxon>
    </lineage>
</organism>
<dbReference type="HAMAP" id="MF_02089">
    <property type="entry name" value="QueH"/>
    <property type="match status" value="1"/>
</dbReference>
<evidence type="ECO:0000256" key="3">
    <source>
        <dbReference type="ARBA" id="ARBA00008207"/>
    </source>
</evidence>
<dbReference type="UniPathway" id="UPA00392"/>
<evidence type="ECO:0000256" key="1">
    <source>
        <dbReference type="ARBA" id="ARBA00002268"/>
    </source>
</evidence>
<evidence type="ECO:0000256" key="14">
    <source>
        <dbReference type="ARBA" id="ARBA00023284"/>
    </source>
</evidence>
<keyword evidence="10 17" id="KW-0560">Oxidoreductase</keyword>